<dbReference type="Proteomes" id="UP000248198">
    <property type="component" value="Unassembled WGS sequence"/>
</dbReference>
<dbReference type="EMBL" id="QKLU01000002">
    <property type="protein sequence ID" value="PYF75571.1"/>
    <property type="molecule type" value="Genomic_DNA"/>
</dbReference>
<keyword evidence="7" id="KW-0653">Protein transport</keyword>
<keyword evidence="3" id="KW-1003">Cell membrane</keyword>
<keyword evidence="9" id="KW-1185">Reference proteome</keyword>
<protein>
    <submittedName>
        <fullName evidence="8">Biopolymer transport protein ExbD</fullName>
    </submittedName>
</protein>
<evidence type="ECO:0000256" key="2">
    <source>
        <dbReference type="ARBA" id="ARBA00005811"/>
    </source>
</evidence>
<gene>
    <name evidence="8" type="ORF">B0O44_102120</name>
</gene>
<accession>A0A318UHY5</accession>
<keyword evidence="4 7" id="KW-0812">Transmembrane</keyword>
<evidence type="ECO:0000313" key="9">
    <source>
        <dbReference type="Proteomes" id="UP000248198"/>
    </source>
</evidence>
<dbReference type="AlphaFoldDB" id="A0A318UHY5"/>
<evidence type="ECO:0000313" key="8">
    <source>
        <dbReference type="EMBL" id="PYF75571.1"/>
    </source>
</evidence>
<dbReference type="InterPro" id="IPR003400">
    <property type="entry name" value="ExbD"/>
</dbReference>
<comment type="caution">
    <text evidence="8">The sequence shown here is derived from an EMBL/GenBank/DDBJ whole genome shotgun (WGS) entry which is preliminary data.</text>
</comment>
<evidence type="ECO:0000256" key="7">
    <source>
        <dbReference type="RuleBase" id="RU003879"/>
    </source>
</evidence>
<dbReference type="OrthoDB" id="9793581at2"/>
<dbReference type="RefSeq" id="WP_110827862.1">
    <property type="nucleotide sequence ID" value="NZ_QKLU01000002.1"/>
</dbReference>
<name>A0A318UHY5_9SPHI</name>
<evidence type="ECO:0000256" key="6">
    <source>
        <dbReference type="ARBA" id="ARBA00023136"/>
    </source>
</evidence>
<evidence type="ECO:0000256" key="1">
    <source>
        <dbReference type="ARBA" id="ARBA00004162"/>
    </source>
</evidence>
<proteinExistence type="inferred from homology"/>
<dbReference type="GO" id="GO:0022857">
    <property type="term" value="F:transmembrane transporter activity"/>
    <property type="evidence" value="ECO:0007669"/>
    <property type="project" value="InterPro"/>
</dbReference>
<dbReference type="GO" id="GO:0005886">
    <property type="term" value="C:plasma membrane"/>
    <property type="evidence" value="ECO:0007669"/>
    <property type="project" value="UniProtKB-SubCell"/>
</dbReference>
<dbReference type="Pfam" id="PF02472">
    <property type="entry name" value="ExbD"/>
    <property type="match status" value="1"/>
</dbReference>
<evidence type="ECO:0000256" key="5">
    <source>
        <dbReference type="ARBA" id="ARBA00022989"/>
    </source>
</evidence>
<keyword evidence="7" id="KW-0813">Transport</keyword>
<organism evidence="8 9">
    <name type="scientific">Pedobacter nutrimenti</name>
    <dbReference type="NCBI Taxonomy" id="1241337"/>
    <lineage>
        <taxon>Bacteria</taxon>
        <taxon>Pseudomonadati</taxon>
        <taxon>Bacteroidota</taxon>
        <taxon>Sphingobacteriia</taxon>
        <taxon>Sphingobacteriales</taxon>
        <taxon>Sphingobacteriaceae</taxon>
        <taxon>Pedobacter</taxon>
    </lineage>
</organism>
<evidence type="ECO:0000256" key="3">
    <source>
        <dbReference type="ARBA" id="ARBA00022475"/>
    </source>
</evidence>
<comment type="subcellular location">
    <subcellularLocation>
        <location evidence="1">Cell membrane</location>
        <topology evidence="1">Single-pass membrane protein</topology>
    </subcellularLocation>
    <subcellularLocation>
        <location evidence="7">Cell membrane</location>
        <topology evidence="7">Single-pass type II membrane protein</topology>
    </subcellularLocation>
</comment>
<reference evidence="8 9" key="1">
    <citation type="submission" date="2018-06" db="EMBL/GenBank/DDBJ databases">
        <title>Genomic Encyclopedia of Archaeal and Bacterial Type Strains, Phase II (KMG-II): from individual species to whole genera.</title>
        <authorList>
            <person name="Goeker M."/>
        </authorList>
    </citation>
    <scope>NUCLEOTIDE SEQUENCE [LARGE SCALE GENOMIC DNA]</scope>
    <source>
        <strain evidence="8 9">DSM 27372</strain>
    </source>
</reference>
<sequence>MPRAKVKRKSTSIDMTAMCDVAFLLLTFFILTATARQPDPLDIKLPASSYKIPVPDVDIAKLSIGRGKVFYEVAGKDVKMLTLDKMGEQYKISFTPQERERFGVIQSFGVPIQNLKQFIMMNDQATRDKSGLQTGIPTDSLNNQLADWILNSRKAVAELHSTAMRVSIKGDAKEEYPVIKKIVDILQKQKINKFSLITTAAGGAK</sequence>
<dbReference type="GO" id="GO:0015031">
    <property type="term" value="P:protein transport"/>
    <property type="evidence" value="ECO:0007669"/>
    <property type="project" value="UniProtKB-KW"/>
</dbReference>
<keyword evidence="6" id="KW-0472">Membrane</keyword>
<dbReference type="PANTHER" id="PTHR30558:SF3">
    <property type="entry name" value="BIOPOLYMER TRANSPORT PROTEIN EXBD-RELATED"/>
    <property type="match status" value="1"/>
</dbReference>
<comment type="similarity">
    <text evidence="2 7">Belongs to the ExbD/TolR family.</text>
</comment>
<keyword evidence="5" id="KW-1133">Transmembrane helix</keyword>
<dbReference type="PANTHER" id="PTHR30558">
    <property type="entry name" value="EXBD MEMBRANE COMPONENT OF PMF-DRIVEN MACROMOLECULE IMPORT SYSTEM"/>
    <property type="match status" value="1"/>
</dbReference>
<evidence type="ECO:0000256" key="4">
    <source>
        <dbReference type="ARBA" id="ARBA00022692"/>
    </source>
</evidence>